<evidence type="ECO:0000313" key="2">
    <source>
        <dbReference type="Proteomes" id="UP000789525"/>
    </source>
</evidence>
<dbReference type="EMBL" id="CAJVPT010013449">
    <property type="protein sequence ID" value="CAG8595882.1"/>
    <property type="molecule type" value="Genomic_DNA"/>
</dbReference>
<proteinExistence type="predicted"/>
<keyword evidence="2" id="KW-1185">Reference proteome</keyword>
<feature type="non-terminal residue" evidence="1">
    <location>
        <position position="604"/>
    </location>
</feature>
<organism evidence="1 2">
    <name type="scientific">Acaulospora colombiana</name>
    <dbReference type="NCBI Taxonomy" id="27376"/>
    <lineage>
        <taxon>Eukaryota</taxon>
        <taxon>Fungi</taxon>
        <taxon>Fungi incertae sedis</taxon>
        <taxon>Mucoromycota</taxon>
        <taxon>Glomeromycotina</taxon>
        <taxon>Glomeromycetes</taxon>
        <taxon>Diversisporales</taxon>
        <taxon>Acaulosporaceae</taxon>
        <taxon>Acaulospora</taxon>
    </lineage>
</organism>
<accession>A0ACA9MKR0</accession>
<evidence type="ECO:0000313" key="1">
    <source>
        <dbReference type="EMBL" id="CAG8595882.1"/>
    </source>
</evidence>
<protein>
    <submittedName>
        <fullName evidence="1">7931_t:CDS:1</fullName>
    </submittedName>
</protein>
<comment type="caution">
    <text evidence="1">The sequence shown here is derived from an EMBL/GenBank/DDBJ whole genome shotgun (WGS) entry which is preliminary data.</text>
</comment>
<dbReference type="Proteomes" id="UP000789525">
    <property type="component" value="Unassembled WGS sequence"/>
</dbReference>
<name>A0ACA9MKR0_9GLOM</name>
<gene>
    <name evidence="1" type="ORF">ACOLOM_LOCUS6499</name>
</gene>
<reference evidence="1" key="1">
    <citation type="submission" date="2021-06" db="EMBL/GenBank/DDBJ databases">
        <authorList>
            <person name="Kallberg Y."/>
            <person name="Tangrot J."/>
            <person name="Rosling A."/>
        </authorList>
    </citation>
    <scope>NUCLEOTIDE SEQUENCE</scope>
    <source>
        <strain evidence="1">CL356</strain>
    </source>
</reference>
<sequence>MTALPNMKRFFIFVVVILAGINSITNCYNIPPSCAKNSTDACKLIHEKFLQTNATNATTWEEISACFRSFPYDLNVAKETIETLKGLFGSFYPFLDEAKEEPKPGFTFKPINLTVELDRLLEKKYETEIEFFTDAASVINSLSDAHSQLLSYCYEIFLFDQKLSLYSIVRDGKQIIEVFDDSVDPSNVNCEVVSIDGLPALDVITQFALKNIGWARDLGGGVLQASEYSELFTRRGQLPPTPYISYTLNCGGNHLKQVNRSWTVETGREVLANFTDSESYRKKFCLKHNSADNGTNSGFFTKSAVHTRRSKRKIDVPSLSEGELIVDAIIARFYIVRDVGVAVISTEDVSTFNKTQIYTVLINLNEGFRSFAKRKIEKVVLDLSNNGGGTIAVLQYIVLLLFPDITPSFPYDERLTDLYRLATEITSANLSLTSGAPFNYHEYVTTENNQNFTSIQQFFGNNLFTRGGVQDSYSSKFFLNLESTLREILVEVQGPNAPPLNWTRDNIIILTNGFCGSACANLAQLLVEKKQIKTVAVGGLLSQEQLSYSSFLGGFVFTSDWIFATLNQVGLNHSSNSLVPKDFFLWMFATLPLNEVYSSILNDT</sequence>